<dbReference type="STRING" id="1267423.SAMN05216290_2212"/>
<feature type="signal peptide" evidence="1">
    <location>
        <begin position="1"/>
        <end position="22"/>
    </location>
</feature>
<feature type="chain" id="PRO_5011715493" description="Type 9 secretion system plug protein N-terminal domain-containing protein" evidence="1">
    <location>
        <begin position="23"/>
        <end position="420"/>
    </location>
</feature>
<protein>
    <recommendedName>
        <fullName evidence="2">Type 9 secretion system plug protein N-terminal domain-containing protein</fullName>
    </recommendedName>
</protein>
<dbReference type="GeneID" id="99986918"/>
<proteinExistence type="predicted"/>
<name>A0A1I0QCY0_9BACT</name>
<dbReference type="OrthoDB" id="1522602at2"/>
<dbReference type="AlphaFoldDB" id="A0A1I0QCY0"/>
<sequence length="420" mass="48828">MTLQRYSLIFGLLIALSPQLLGQKNLAYTDKAYEPTIQTIQFYPASSTVQGTLEPAVIGMNDGKEWQLHFDDLRQDADYYYVRFIHCNADWTPSRLKPNMYLGQYNEFEIVDFEFSSESRTQYVHYSFTIPKLLNTGNYLAVVYRGQNKNDIILSKQFSVYDNSVGVGARIDRSAQTSERLVNQRIEVTMNYTNLSTVNPAEQFRVVVRQNERPDRIKALSPTYIDENDKLIRYQNLGEENEFKGGNEFRHFDLSSVNFGGRNVANTRFVDNKPITDLRVDRPASVGYLINLDINGKFYVRDIEGRNSTITSEYIQVNFTLETDELNEPVYVLGAFNQWKKSKESLMVYNPSKGVYQNQQLIKQGWYDYTYQTEHTETSTLEGSFFETENLYEVFVYYRAMGARGDELVGYSKVNFNRRR</sequence>
<reference evidence="4" key="1">
    <citation type="submission" date="2016-10" db="EMBL/GenBank/DDBJ databases">
        <authorList>
            <person name="Varghese N."/>
            <person name="Submissions S."/>
        </authorList>
    </citation>
    <scope>NUCLEOTIDE SEQUENCE [LARGE SCALE GENOMIC DNA]</scope>
    <source>
        <strain evidence="4">CGMCC 1.12402</strain>
    </source>
</reference>
<feature type="domain" description="Type 9 secretion system plug protein N-terminal" evidence="2">
    <location>
        <begin position="37"/>
        <end position="161"/>
    </location>
</feature>
<gene>
    <name evidence="3" type="ORF">SAMN05216290_2212</name>
</gene>
<evidence type="ECO:0000259" key="2">
    <source>
        <dbReference type="Pfam" id="PF17116"/>
    </source>
</evidence>
<dbReference type="InterPro" id="IPR031345">
    <property type="entry name" value="T9SS_Plug_N"/>
</dbReference>
<evidence type="ECO:0000256" key="1">
    <source>
        <dbReference type="SAM" id="SignalP"/>
    </source>
</evidence>
<dbReference type="EMBL" id="FOIR01000002">
    <property type="protein sequence ID" value="SEW24748.1"/>
    <property type="molecule type" value="Genomic_DNA"/>
</dbReference>
<evidence type="ECO:0000313" key="3">
    <source>
        <dbReference type="EMBL" id="SEW24748.1"/>
    </source>
</evidence>
<evidence type="ECO:0000313" key="4">
    <source>
        <dbReference type="Proteomes" id="UP000199437"/>
    </source>
</evidence>
<keyword evidence="1" id="KW-0732">Signal</keyword>
<keyword evidence="4" id="KW-1185">Reference proteome</keyword>
<dbReference type="Pfam" id="PF17116">
    <property type="entry name" value="T9SS_plug_1st"/>
    <property type="match status" value="1"/>
</dbReference>
<dbReference type="Proteomes" id="UP000199437">
    <property type="component" value="Unassembled WGS sequence"/>
</dbReference>
<accession>A0A1I0QCY0</accession>
<dbReference type="Gene3D" id="2.60.40.10">
    <property type="entry name" value="Immunoglobulins"/>
    <property type="match status" value="1"/>
</dbReference>
<dbReference type="RefSeq" id="WP_090258641.1">
    <property type="nucleotide sequence ID" value="NZ_FOIR01000002.1"/>
</dbReference>
<organism evidence="3 4">
    <name type="scientific">Roseivirga pacifica</name>
    <dbReference type="NCBI Taxonomy" id="1267423"/>
    <lineage>
        <taxon>Bacteria</taxon>
        <taxon>Pseudomonadati</taxon>
        <taxon>Bacteroidota</taxon>
        <taxon>Cytophagia</taxon>
        <taxon>Cytophagales</taxon>
        <taxon>Roseivirgaceae</taxon>
        <taxon>Roseivirga</taxon>
    </lineage>
</organism>
<dbReference type="InterPro" id="IPR013783">
    <property type="entry name" value="Ig-like_fold"/>
</dbReference>